<name>A0AAV3YYD8_9GAST</name>
<feature type="region of interest" description="Disordered" evidence="1">
    <location>
        <begin position="1"/>
        <end position="34"/>
    </location>
</feature>
<organism evidence="2 3">
    <name type="scientific">Plakobranchus ocellatus</name>
    <dbReference type="NCBI Taxonomy" id="259542"/>
    <lineage>
        <taxon>Eukaryota</taxon>
        <taxon>Metazoa</taxon>
        <taxon>Spiralia</taxon>
        <taxon>Lophotrochozoa</taxon>
        <taxon>Mollusca</taxon>
        <taxon>Gastropoda</taxon>
        <taxon>Heterobranchia</taxon>
        <taxon>Euthyneura</taxon>
        <taxon>Panpulmonata</taxon>
        <taxon>Sacoglossa</taxon>
        <taxon>Placobranchoidea</taxon>
        <taxon>Plakobranchidae</taxon>
        <taxon>Plakobranchus</taxon>
    </lineage>
</organism>
<evidence type="ECO:0000313" key="2">
    <source>
        <dbReference type="EMBL" id="GFN87914.1"/>
    </source>
</evidence>
<feature type="non-terminal residue" evidence="2">
    <location>
        <position position="206"/>
    </location>
</feature>
<proteinExistence type="predicted"/>
<dbReference type="InterPro" id="IPR035969">
    <property type="entry name" value="Rab-GAP_TBC_sf"/>
</dbReference>
<dbReference type="EMBL" id="BLXT01001819">
    <property type="protein sequence ID" value="GFN87914.1"/>
    <property type="molecule type" value="Genomic_DNA"/>
</dbReference>
<evidence type="ECO:0000313" key="3">
    <source>
        <dbReference type="Proteomes" id="UP000735302"/>
    </source>
</evidence>
<dbReference type="SUPFAM" id="SSF47923">
    <property type="entry name" value="Ypt/Rab-GAP domain of gyp1p"/>
    <property type="match status" value="1"/>
</dbReference>
<dbReference type="AlphaFoldDB" id="A0AAV3YYD8"/>
<sequence>MDVLSKLKPATATRGGARRDSAPEASSQPTKEDILNTLDSFTVENKENNNNAEPILRRSLDSDSKLDTISNSQWEDLGGNLSTPASLSHSYSLEWEKLFSRPDMMRYLKTRAMDGELRSSRFRSVVWKLFLEVLPANKDEWITKTRAGRARFEDLKNKLIVNPRKAVDSVDITLNNPLSQDEESPWNKFFQDNELRLTIKQDVIRT</sequence>
<gene>
    <name evidence="2" type="ORF">PoB_001442000</name>
</gene>
<protein>
    <submittedName>
        <fullName evidence="2">TBC1 domain family member 5</fullName>
    </submittedName>
</protein>
<comment type="caution">
    <text evidence="2">The sequence shown here is derived from an EMBL/GenBank/DDBJ whole genome shotgun (WGS) entry which is preliminary data.</text>
</comment>
<reference evidence="2 3" key="1">
    <citation type="journal article" date="2021" name="Elife">
        <title>Chloroplast acquisition without the gene transfer in kleptoplastic sea slugs, Plakobranchus ocellatus.</title>
        <authorList>
            <person name="Maeda T."/>
            <person name="Takahashi S."/>
            <person name="Yoshida T."/>
            <person name="Shimamura S."/>
            <person name="Takaki Y."/>
            <person name="Nagai Y."/>
            <person name="Toyoda A."/>
            <person name="Suzuki Y."/>
            <person name="Arimoto A."/>
            <person name="Ishii H."/>
            <person name="Satoh N."/>
            <person name="Nishiyama T."/>
            <person name="Hasebe M."/>
            <person name="Maruyama T."/>
            <person name="Minagawa J."/>
            <person name="Obokata J."/>
            <person name="Shigenobu S."/>
        </authorList>
    </citation>
    <scope>NUCLEOTIDE SEQUENCE [LARGE SCALE GENOMIC DNA]</scope>
</reference>
<keyword evidence="3" id="KW-1185">Reference proteome</keyword>
<accession>A0AAV3YYD8</accession>
<dbReference type="Proteomes" id="UP000735302">
    <property type="component" value="Unassembled WGS sequence"/>
</dbReference>
<evidence type="ECO:0000256" key="1">
    <source>
        <dbReference type="SAM" id="MobiDB-lite"/>
    </source>
</evidence>